<dbReference type="PANTHER" id="PTHR10638:SF3">
    <property type="entry name" value="AMILORIDE-SENSITIVE AMINE OXIDASE [COPPER-CONTAINING]"/>
    <property type="match status" value="1"/>
</dbReference>
<dbReference type="GO" id="GO:0009308">
    <property type="term" value="P:amine metabolic process"/>
    <property type="evidence" value="ECO:0007669"/>
    <property type="project" value="UniProtKB-UniRule"/>
</dbReference>
<keyword evidence="2" id="KW-0560">Oxidoreductase</keyword>
<keyword evidence="2" id="KW-0479">Metal-binding</keyword>
<sequence>MCKKTANQSSRLSSAPGIDCPEISTFVDLYHYYDTDKPVCYKNALCIFVLNTGIPLRRHFDSNNMGGYNFYGGLENTVLVVRTTSTVYNYDYIWDFMFYQNRVMESKVSATGYIHATFFTTNGLNYGTKVYNHVLGNLHTHLIHYKENSFESIDLKYVNFTNPWNPNDTIVQSKLHKTQHTTECSAAFQFGKKMPRYFHFYNPTTRINGATRRAIAFSSTPWPQCAAKRCEGGGRHQLG</sequence>
<dbReference type="PROSITE" id="PS01164">
    <property type="entry name" value="COPPER_AMINE_OXID_1"/>
    <property type="match status" value="1"/>
</dbReference>
<evidence type="ECO:0000256" key="2">
    <source>
        <dbReference type="RuleBase" id="RU000672"/>
    </source>
</evidence>
<organism evidence="4 5">
    <name type="scientific">Merluccius polli</name>
    <name type="common">Benguela hake</name>
    <name type="synonym">Merluccius cadenati</name>
    <dbReference type="NCBI Taxonomy" id="89951"/>
    <lineage>
        <taxon>Eukaryota</taxon>
        <taxon>Metazoa</taxon>
        <taxon>Chordata</taxon>
        <taxon>Craniata</taxon>
        <taxon>Vertebrata</taxon>
        <taxon>Euteleostomi</taxon>
        <taxon>Actinopterygii</taxon>
        <taxon>Neopterygii</taxon>
        <taxon>Teleostei</taxon>
        <taxon>Neoteleostei</taxon>
        <taxon>Acanthomorphata</taxon>
        <taxon>Zeiogadaria</taxon>
        <taxon>Gadariae</taxon>
        <taxon>Gadiformes</taxon>
        <taxon>Gadoidei</taxon>
        <taxon>Merlucciidae</taxon>
        <taxon>Merluccius</taxon>
    </lineage>
</organism>
<dbReference type="Pfam" id="PF01179">
    <property type="entry name" value="Cu_amine_oxid"/>
    <property type="match status" value="1"/>
</dbReference>
<dbReference type="InterPro" id="IPR049948">
    <property type="entry name" value="Cu_Am_ox_TPQ-bd"/>
</dbReference>
<protein>
    <recommendedName>
        <fullName evidence="2">Amine oxidase</fullName>
        <ecNumber evidence="2">1.4.3.-</ecNumber>
    </recommendedName>
</protein>
<dbReference type="Gene3D" id="2.70.98.20">
    <property type="entry name" value="Copper amine oxidase, catalytic domain"/>
    <property type="match status" value="1"/>
</dbReference>
<dbReference type="InterPro" id="IPR036460">
    <property type="entry name" value="Cu_amine_oxidase_C_sf"/>
</dbReference>
<comment type="caution">
    <text evidence="4">The sequence shown here is derived from an EMBL/GenBank/DDBJ whole genome shotgun (WGS) entry which is preliminary data.</text>
</comment>
<dbReference type="PANTHER" id="PTHR10638">
    <property type="entry name" value="COPPER AMINE OXIDASE"/>
    <property type="match status" value="1"/>
</dbReference>
<proteinExistence type="inferred from homology"/>
<dbReference type="EC" id="1.4.3.-" evidence="2"/>
<dbReference type="GO" id="GO:0008131">
    <property type="term" value="F:primary methylamine oxidase activity"/>
    <property type="evidence" value="ECO:0007669"/>
    <property type="project" value="InterPro"/>
</dbReference>
<evidence type="ECO:0000313" key="5">
    <source>
        <dbReference type="Proteomes" id="UP001174136"/>
    </source>
</evidence>
<comment type="PTM">
    <text evidence="1 2">Topaquinone (TPQ) is generated by copper-dependent autoxidation of a specific tyrosyl residue.</text>
</comment>
<evidence type="ECO:0000256" key="1">
    <source>
        <dbReference type="PIRSR" id="PIRSR600269-51"/>
    </source>
</evidence>
<dbReference type="InterPro" id="IPR000269">
    <property type="entry name" value="Cu_amine_oxidase"/>
</dbReference>
<dbReference type="GO" id="GO:0005507">
    <property type="term" value="F:copper ion binding"/>
    <property type="evidence" value="ECO:0007669"/>
    <property type="project" value="InterPro"/>
</dbReference>
<dbReference type="EMBL" id="JAOPHQ010001145">
    <property type="protein sequence ID" value="KAK0152028.1"/>
    <property type="molecule type" value="Genomic_DNA"/>
</dbReference>
<feature type="domain" description="Copper amine oxidase catalytic" evidence="3">
    <location>
        <begin position="15"/>
        <end position="214"/>
    </location>
</feature>
<reference evidence="4" key="1">
    <citation type="journal article" date="2023" name="Front. Mar. Sci.">
        <title>A new Merluccius polli reference genome to investigate the effects of global change in West African waters.</title>
        <authorList>
            <person name="Mateo J.L."/>
            <person name="Blanco-Fernandez C."/>
            <person name="Garcia-Vazquez E."/>
            <person name="Machado-Schiaffino G."/>
        </authorList>
    </citation>
    <scope>NUCLEOTIDE SEQUENCE</scope>
    <source>
        <strain evidence="4">C29</strain>
        <tissue evidence="4">Fin</tissue>
    </source>
</reference>
<name>A0AA47P9A0_MERPO</name>
<comment type="cofactor">
    <cofactor evidence="2">
        <name>Cu cation</name>
        <dbReference type="ChEBI" id="CHEBI:23378"/>
    </cofactor>
    <text evidence="2">Contains 1 topaquinone per subunit.</text>
</comment>
<dbReference type="AlphaFoldDB" id="A0AA47P9A0"/>
<accession>A0AA47P9A0</accession>
<comment type="similarity">
    <text evidence="2">Belongs to the copper/topaquinone oxidase family.</text>
</comment>
<dbReference type="GO" id="GO:0005886">
    <property type="term" value="C:plasma membrane"/>
    <property type="evidence" value="ECO:0007669"/>
    <property type="project" value="TreeGrafter"/>
</dbReference>
<dbReference type="GO" id="GO:0052597">
    <property type="term" value="F:diamine oxidase activity"/>
    <property type="evidence" value="ECO:0007669"/>
    <property type="project" value="TreeGrafter"/>
</dbReference>
<evidence type="ECO:0000259" key="3">
    <source>
        <dbReference type="Pfam" id="PF01179"/>
    </source>
</evidence>
<dbReference type="InterPro" id="IPR015798">
    <property type="entry name" value="Cu_amine_oxidase_C"/>
</dbReference>
<dbReference type="GO" id="GO:0048038">
    <property type="term" value="F:quinone binding"/>
    <property type="evidence" value="ECO:0007669"/>
    <property type="project" value="InterPro"/>
</dbReference>
<dbReference type="SUPFAM" id="SSF49998">
    <property type="entry name" value="Amine oxidase catalytic domain"/>
    <property type="match status" value="1"/>
</dbReference>
<feature type="modified residue" description="2',4',5'-topaquinone" evidence="1">
    <location>
        <position position="90"/>
    </location>
</feature>
<evidence type="ECO:0000313" key="4">
    <source>
        <dbReference type="EMBL" id="KAK0152028.1"/>
    </source>
</evidence>
<keyword evidence="1 2" id="KW-0801">TPQ</keyword>
<dbReference type="Proteomes" id="UP001174136">
    <property type="component" value="Unassembled WGS sequence"/>
</dbReference>
<dbReference type="GO" id="GO:0046677">
    <property type="term" value="P:response to antibiotic"/>
    <property type="evidence" value="ECO:0007669"/>
    <property type="project" value="TreeGrafter"/>
</dbReference>
<gene>
    <name evidence="4" type="primary">Aoc1_1</name>
    <name evidence="4" type="ORF">N1851_006599</name>
</gene>
<keyword evidence="5" id="KW-1185">Reference proteome</keyword>
<keyword evidence="2" id="KW-0186">Copper</keyword>